<gene>
    <name evidence="6" type="ORF">FRX48_09478</name>
</gene>
<dbReference type="Proteomes" id="UP000324767">
    <property type="component" value="Unassembled WGS sequence"/>
</dbReference>
<comment type="caution">
    <text evidence="6">The sequence shown here is derived from an EMBL/GenBank/DDBJ whole genome shotgun (WGS) entry which is preliminary data.</text>
</comment>
<evidence type="ECO:0000256" key="4">
    <source>
        <dbReference type="ARBA" id="ARBA00044511"/>
    </source>
</evidence>
<dbReference type="NCBIfam" id="TIGR00756">
    <property type="entry name" value="PPR"/>
    <property type="match status" value="1"/>
</dbReference>
<dbReference type="PANTHER" id="PTHR47447">
    <property type="entry name" value="OS03G0856100 PROTEIN"/>
    <property type="match status" value="1"/>
</dbReference>
<sequence>MQTLWSRAVPTKCTCRCSSCFSYGTALARRSTTATARRGLRFGDAFTAFYSSIFAIAAIADAKGKDARRKKWDEAIAGAKNDLEALERKQQSRVDASSADVATNEEARAIEQMSWQELFGRAVEEKKIRASLGLEGLKGIELDLLESLSPSEIEQLLPEVVCGDLETDLWRDWKSDPYFRRGCPTKKLKTFELSISKLVLRFLLESEGRRNATPEQPETPRATVQEHSIRYREELAKRIANIDIRLSAVSHIYPWPSTSMDLEPPNRPQYIKPFANEELNIALRTAILAWEEQKADIDTLMSRICYNLLVSSTPPDVHTYNMLIVVLCRLRQHGLVRAVLESMLECHVPPNTVTISAALRFYSATNDRSCFESYVKLVGSRNGVLDLGQPAISVLSRRSDVLPRYLHKRRLVRTNDTTRLPVDLAPIQEDAYMLVLQKAPRDQAVLEELFCGTLKFFGLSQARYCYKALVEEGWEVNIRILTLMLKRCARERYWRLGRMVWQQLHDLGLQAGKKTYYWMLSLCHNCQRDREFHAIMKQASSQGVKPEIPVSWNLSSLKRRIEASCREIGNTAKRVGDIELRIYRGPSSGLMINHKLKMLNLDSITTHSVTVRKDRDQGPITKKAVEARLPPVPVGRSIAVQEAKDRRRDQLTPQLLPLPYEAYPPLPRYIQDLPPLIELSDNRSWENRG</sequence>
<evidence type="ECO:0000256" key="1">
    <source>
        <dbReference type="ARBA" id="ARBA00006192"/>
    </source>
</evidence>
<dbReference type="EMBL" id="VXIT01000023">
    <property type="protein sequence ID" value="KAA6406755.1"/>
    <property type="molecule type" value="Genomic_DNA"/>
</dbReference>
<dbReference type="InterPro" id="IPR011990">
    <property type="entry name" value="TPR-like_helical_dom_sf"/>
</dbReference>
<comment type="subunit">
    <text evidence="4">Binds to mitochondrial small subunit 15S rRNA.</text>
</comment>
<dbReference type="OrthoDB" id="185373at2759"/>
<evidence type="ECO:0000256" key="3">
    <source>
        <dbReference type="ARBA" id="ARBA00044493"/>
    </source>
</evidence>
<reference evidence="6 7" key="1">
    <citation type="submission" date="2019-09" db="EMBL/GenBank/DDBJ databases">
        <title>The hologenome of the rock-dwelling lichen Lasallia pustulata.</title>
        <authorList>
            <person name="Greshake Tzovaras B."/>
            <person name="Segers F."/>
            <person name="Bicker A."/>
            <person name="Dal Grande F."/>
            <person name="Otte J."/>
            <person name="Hankeln T."/>
            <person name="Schmitt I."/>
            <person name="Ebersberger I."/>
        </authorList>
    </citation>
    <scope>NUCLEOTIDE SEQUENCE [LARGE SCALE GENOMIC DNA]</scope>
    <source>
        <strain evidence="6">A1-1</strain>
    </source>
</reference>
<dbReference type="PROSITE" id="PS51375">
    <property type="entry name" value="PPR"/>
    <property type="match status" value="1"/>
</dbReference>
<dbReference type="AlphaFoldDB" id="A0A5M8PBY9"/>
<proteinExistence type="inferred from homology"/>
<dbReference type="Gene3D" id="1.25.40.10">
    <property type="entry name" value="Tetratricopeptide repeat domain"/>
    <property type="match status" value="2"/>
</dbReference>
<dbReference type="PANTHER" id="PTHR47447:SF17">
    <property type="entry name" value="OS12G0638900 PROTEIN"/>
    <property type="match status" value="1"/>
</dbReference>
<comment type="function">
    <text evidence="3">Regulates mitochondrial small subunit maturation by controlling 15S rRNA 5'-end processing. Localizes to the 5' precursor of the 15S rRNA in a position that is subsequently occupied by mS47 in the mature yeast mtSSU. Uses structure and sequence-specific RNA recognition, binding to a single-stranded region of the precursor and specifically recognizing bases -6 to -1. The exchange of Ccm1 for mS47 is coupled to the irreversible removal of precursor rRNA that is accompanied by conformational changes of the mitoribosomal proteins uS5m and mS26. These conformational changes signal completion of 5'-end rRNA processing through protection of the mature 5'-end of the 15S rRNA and stabilization of mS47. The removal of the 5' precursor together with the dissociation of Ccm1 may be catalyzed by the 5'-3' exoribonuclease Pet127. Involved in the specific removal of group I introns in mitochondrial encoded transcripts.</text>
</comment>
<evidence type="ECO:0000313" key="7">
    <source>
        <dbReference type="Proteomes" id="UP000324767"/>
    </source>
</evidence>
<comment type="similarity">
    <text evidence="1">Belongs to the CCM1 family.</text>
</comment>
<evidence type="ECO:0000256" key="5">
    <source>
        <dbReference type="PROSITE-ProRule" id="PRU00708"/>
    </source>
</evidence>
<organism evidence="6 7">
    <name type="scientific">Lasallia pustulata</name>
    <dbReference type="NCBI Taxonomy" id="136370"/>
    <lineage>
        <taxon>Eukaryota</taxon>
        <taxon>Fungi</taxon>
        <taxon>Dikarya</taxon>
        <taxon>Ascomycota</taxon>
        <taxon>Pezizomycotina</taxon>
        <taxon>Lecanoromycetes</taxon>
        <taxon>OSLEUM clade</taxon>
        <taxon>Umbilicariomycetidae</taxon>
        <taxon>Umbilicariales</taxon>
        <taxon>Umbilicariaceae</taxon>
        <taxon>Lasallia</taxon>
    </lineage>
</organism>
<evidence type="ECO:0008006" key="8">
    <source>
        <dbReference type="Google" id="ProtNLM"/>
    </source>
</evidence>
<accession>A0A5M8PBY9</accession>
<dbReference type="InterPro" id="IPR002885">
    <property type="entry name" value="PPR_rpt"/>
</dbReference>
<evidence type="ECO:0000256" key="2">
    <source>
        <dbReference type="ARBA" id="ARBA00022737"/>
    </source>
</evidence>
<feature type="repeat" description="PPR" evidence="5">
    <location>
        <begin position="316"/>
        <end position="350"/>
    </location>
</feature>
<name>A0A5M8PBY9_9LECA</name>
<evidence type="ECO:0000313" key="6">
    <source>
        <dbReference type="EMBL" id="KAA6406755.1"/>
    </source>
</evidence>
<keyword evidence="2" id="KW-0677">Repeat</keyword>
<protein>
    <recommendedName>
        <fullName evidence="8">Pentatricopeptide repeat</fullName>
    </recommendedName>
</protein>